<evidence type="ECO:0000313" key="8">
    <source>
        <dbReference type="Proteomes" id="UP000051562"/>
    </source>
</evidence>
<keyword evidence="7" id="KW-0282">Flagellum</keyword>
<dbReference type="Proteomes" id="UP000051562">
    <property type="component" value="Unassembled WGS sequence"/>
</dbReference>
<evidence type="ECO:0000256" key="1">
    <source>
        <dbReference type="ARBA" id="ARBA00005709"/>
    </source>
</evidence>
<dbReference type="GO" id="GO:0005198">
    <property type="term" value="F:structural molecule activity"/>
    <property type="evidence" value="ECO:0007669"/>
    <property type="project" value="UniProtKB-UniRule"/>
</dbReference>
<dbReference type="EMBL" id="LMAR01000045">
    <property type="protein sequence ID" value="KQK29821.1"/>
    <property type="molecule type" value="Genomic_DNA"/>
</dbReference>
<dbReference type="InterPro" id="IPR001029">
    <property type="entry name" value="Flagellin_N"/>
</dbReference>
<reference evidence="7 9" key="2">
    <citation type="submission" date="2017-02" db="EMBL/GenBank/DDBJ databases">
        <authorList>
            <person name="Peterson S.W."/>
        </authorList>
    </citation>
    <scope>NUCLEOTIDE SEQUENCE [LARGE SCALE GENOMIC DNA]</scope>
    <source>
        <strain evidence="7 9">DSM 9653</strain>
    </source>
</reference>
<dbReference type="SUPFAM" id="SSF64518">
    <property type="entry name" value="Phase 1 flagellin"/>
    <property type="match status" value="2"/>
</dbReference>
<dbReference type="Proteomes" id="UP000190130">
    <property type="component" value="Unassembled WGS sequence"/>
</dbReference>
<dbReference type="RefSeq" id="WP_055728972.1">
    <property type="nucleotide sequence ID" value="NZ_FUYX01000001.1"/>
</dbReference>
<name>A0A0Q3I537_9HYPH</name>
<keyword evidence="7" id="KW-0966">Cell projection</keyword>
<evidence type="ECO:0000259" key="5">
    <source>
        <dbReference type="Pfam" id="PF00700"/>
    </source>
</evidence>
<evidence type="ECO:0000313" key="9">
    <source>
        <dbReference type="Proteomes" id="UP000190130"/>
    </source>
</evidence>
<keyword evidence="3" id="KW-0964">Secreted</keyword>
<reference evidence="6 8" key="1">
    <citation type="submission" date="2015-10" db="EMBL/GenBank/DDBJ databases">
        <title>Draft genome of Bosea thiooxidans.</title>
        <authorList>
            <person name="Wang X."/>
        </authorList>
    </citation>
    <scope>NUCLEOTIDE SEQUENCE [LARGE SCALE GENOMIC DNA]</scope>
    <source>
        <strain evidence="6 8">CGMCC 9174</strain>
    </source>
</reference>
<dbReference type="GO" id="GO:0009288">
    <property type="term" value="C:bacterial-type flagellum"/>
    <property type="evidence" value="ECO:0007669"/>
    <property type="project" value="UniProtKB-SubCell"/>
</dbReference>
<dbReference type="AlphaFoldDB" id="A0A0Q3I537"/>
<dbReference type="Gene3D" id="1.20.1330.10">
    <property type="entry name" value="f41 fragment of flagellin, N-terminal domain"/>
    <property type="match status" value="1"/>
</dbReference>
<dbReference type="STRING" id="53254.SAMN05660750_00083"/>
<comment type="similarity">
    <text evidence="1 3">Belongs to the bacterial flagellin family.</text>
</comment>
<accession>A0A0Q3I537</accession>
<comment type="function">
    <text evidence="3">Flagellin is the subunit protein which polymerizes to form the filaments of bacterial flagella.</text>
</comment>
<dbReference type="GO" id="GO:0005576">
    <property type="term" value="C:extracellular region"/>
    <property type="evidence" value="ECO:0007669"/>
    <property type="project" value="UniProtKB-SubCell"/>
</dbReference>
<evidence type="ECO:0000313" key="7">
    <source>
        <dbReference type="EMBL" id="SKB32733.1"/>
    </source>
</evidence>
<evidence type="ECO:0000259" key="4">
    <source>
        <dbReference type="Pfam" id="PF00669"/>
    </source>
</evidence>
<feature type="domain" description="Flagellin N-terminal" evidence="4">
    <location>
        <begin position="12"/>
        <end position="105"/>
    </location>
</feature>
<dbReference type="OrthoDB" id="9808068at2"/>
<evidence type="ECO:0000313" key="6">
    <source>
        <dbReference type="EMBL" id="KQK29821.1"/>
    </source>
</evidence>
<organism evidence="6 8">
    <name type="scientific">Bosea thiooxidans</name>
    <dbReference type="NCBI Taxonomy" id="53254"/>
    <lineage>
        <taxon>Bacteria</taxon>
        <taxon>Pseudomonadati</taxon>
        <taxon>Pseudomonadota</taxon>
        <taxon>Alphaproteobacteria</taxon>
        <taxon>Hyphomicrobiales</taxon>
        <taxon>Boseaceae</taxon>
        <taxon>Bosea</taxon>
    </lineage>
</organism>
<gene>
    <name evidence="6" type="ORF">ARD30_05605</name>
    <name evidence="7" type="ORF">SAMN05660750_00083</name>
</gene>
<dbReference type="Pfam" id="PF00669">
    <property type="entry name" value="Flagellin_N"/>
    <property type="match status" value="1"/>
</dbReference>
<evidence type="ECO:0000256" key="2">
    <source>
        <dbReference type="ARBA" id="ARBA00023143"/>
    </source>
</evidence>
<protein>
    <recommendedName>
        <fullName evidence="3">Flagellin</fullName>
    </recommendedName>
</protein>
<dbReference type="EMBL" id="FUYX01000001">
    <property type="protein sequence ID" value="SKB32733.1"/>
    <property type="molecule type" value="Genomic_DNA"/>
</dbReference>
<keyword evidence="2 3" id="KW-0975">Bacterial flagellum</keyword>
<feature type="domain" description="Flagellin C-terminal" evidence="5">
    <location>
        <begin position="396"/>
        <end position="479"/>
    </location>
</feature>
<keyword evidence="7" id="KW-0969">Cilium</keyword>
<sequence>MANTILSSGVRNNLLTLQKTAAEQSVLQNRLATGRKVNSAIDNPVNYFTALSLNDRSSQLTGLLDGISNGIQTIQAASKGIDSITKLVGSMQSTIKQAQADAAQNRPTITGTGTTLASATEAAATSKSLKDIALDKRIGAAGEVGPPYAPNTATAATASSAGDLGFDLTGTTGAATARTMLIQIGRGETPVPTVANGQLTEIQVSLDANTTVRDVVNAINNSGVATAFVDEKGQLNVKGTGSETLTVGIGLGASAAVAGPPAQTDAEAALAAARTAAAGGTSNALFGLTIGNRTNGVDSSNITSATRSNLIQQFNDLRKQVDELAKDSSFNGINLLAGDQLTIAFNEKTGANRTKLDIQGTNLTADNLGISQAVNTQLDGYFNFQNDLDLDKATSALTGALTSLKSLASTFGSQLSVAQTRQDFTKEMANTLTIGADNLVLADSNEEGAKLLALNTRQQLSQTALSLASQADQSVLRLFG</sequence>
<evidence type="ECO:0000256" key="3">
    <source>
        <dbReference type="RuleBase" id="RU362073"/>
    </source>
</evidence>
<proteinExistence type="inferred from homology"/>
<dbReference type="InterPro" id="IPR046358">
    <property type="entry name" value="Flagellin_C"/>
</dbReference>
<keyword evidence="8" id="KW-1185">Reference proteome</keyword>
<dbReference type="Pfam" id="PF00700">
    <property type="entry name" value="Flagellin_C"/>
    <property type="match status" value="1"/>
</dbReference>
<comment type="subcellular location">
    <subcellularLocation>
        <location evidence="3">Secreted</location>
    </subcellularLocation>
    <subcellularLocation>
        <location evidence="3">Bacterial flagellum</location>
    </subcellularLocation>
</comment>